<dbReference type="InterPro" id="IPR050870">
    <property type="entry name" value="FAST_kinase"/>
</dbReference>
<dbReference type="PROSITE" id="PS51286">
    <property type="entry name" value="RAP"/>
    <property type="match status" value="1"/>
</dbReference>
<evidence type="ECO:0000256" key="1">
    <source>
        <dbReference type="ARBA" id="ARBA00004173"/>
    </source>
</evidence>
<feature type="domain" description="RAP" evidence="3">
    <location>
        <begin position="951"/>
        <end position="1011"/>
    </location>
</feature>
<keyword evidence="5" id="KW-1185">Reference proteome</keyword>
<dbReference type="GO" id="GO:0044528">
    <property type="term" value="P:regulation of mitochondrial mRNA stability"/>
    <property type="evidence" value="ECO:0007669"/>
    <property type="project" value="InterPro"/>
</dbReference>
<dbReference type="Pfam" id="PF08368">
    <property type="entry name" value="FAST_2"/>
    <property type="match status" value="1"/>
</dbReference>
<dbReference type="Pfam" id="PF06743">
    <property type="entry name" value="FAST_1"/>
    <property type="match status" value="1"/>
</dbReference>
<evidence type="ECO:0000259" key="3">
    <source>
        <dbReference type="PROSITE" id="PS51286"/>
    </source>
</evidence>
<evidence type="ECO:0000313" key="4">
    <source>
        <dbReference type="EMBL" id="KAK8398300.1"/>
    </source>
</evidence>
<name>A0AAW0UF78_SCYPA</name>
<dbReference type="GO" id="GO:0000963">
    <property type="term" value="P:mitochondrial RNA processing"/>
    <property type="evidence" value="ECO:0007669"/>
    <property type="project" value="TreeGrafter"/>
</dbReference>
<dbReference type="PANTHER" id="PTHR21228">
    <property type="entry name" value="FAST LEU-RICH DOMAIN-CONTAINING"/>
    <property type="match status" value="1"/>
</dbReference>
<comment type="subcellular location">
    <subcellularLocation>
        <location evidence="1">Mitochondrion</location>
    </subcellularLocation>
</comment>
<dbReference type="Pfam" id="PF08373">
    <property type="entry name" value="RAP"/>
    <property type="match status" value="1"/>
</dbReference>
<dbReference type="InterPro" id="IPR013579">
    <property type="entry name" value="FAST_2"/>
</dbReference>
<protein>
    <recommendedName>
        <fullName evidence="3">RAP domain-containing protein</fullName>
    </recommendedName>
</protein>
<dbReference type="InterPro" id="IPR013584">
    <property type="entry name" value="RAP"/>
</dbReference>
<dbReference type="PANTHER" id="PTHR21228:SF72">
    <property type="entry name" value="LD32258P"/>
    <property type="match status" value="1"/>
</dbReference>
<dbReference type="GO" id="GO:0035770">
    <property type="term" value="C:ribonucleoprotein granule"/>
    <property type="evidence" value="ECO:0007669"/>
    <property type="project" value="TreeGrafter"/>
</dbReference>
<reference evidence="4 5" key="1">
    <citation type="submission" date="2023-03" db="EMBL/GenBank/DDBJ databases">
        <title>High-quality genome of Scylla paramamosain provides insights in environmental adaptation.</title>
        <authorList>
            <person name="Zhang L."/>
        </authorList>
    </citation>
    <scope>NUCLEOTIDE SEQUENCE [LARGE SCALE GENOMIC DNA]</scope>
    <source>
        <strain evidence="4">LZ_2023a</strain>
        <tissue evidence="4">Muscle</tissue>
    </source>
</reference>
<proteinExistence type="predicted"/>
<dbReference type="AlphaFoldDB" id="A0AAW0UF78"/>
<comment type="caution">
    <text evidence="4">The sequence shown here is derived from an EMBL/GenBank/DDBJ whole genome shotgun (WGS) entry which is preliminary data.</text>
</comment>
<gene>
    <name evidence="4" type="ORF">O3P69_003890</name>
</gene>
<organism evidence="4 5">
    <name type="scientific">Scylla paramamosain</name>
    <name type="common">Mud crab</name>
    <dbReference type="NCBI Taxonomy" id="85552"/>
    <lineage>
        <taxon>Eukaryota</taxon>
        <taxon>Metazoa</taxon>
        <taxon>Ecdysozoa</taxon>
        <taxon>Arthropoda</taxon>
        <taxon>Crustacea</taxon>
        <taxon>Multicrustacea</taxon>
        <taxon>Malacostraca</taxon>
        <taxon>Eumalacostraca</taxon>
        <taxon>Eucarida</taxon>
        <taxon>Decapoda</taxon>
        <taxon>Pleocyemata</taxon>
        <taxon>Brachyura</taxon>
        <taxon>Eubrachyura</taxon>
        <taxon>Portunoidea</taxon>
        <taxon>Portunidae</taxon>
        <taxon>Portuninae</taxon>
        <taxon>Scylla</taxon>
    </lineage>
</organism>
<dbReference type="GO" id="GO:0003723">
    <property type="term" value="F:RNA binding"/>
    <property type="evidence" value="ECO:0007669"/>
    <property type="project" value="TreeGrafter"/>
</dbReference>
<evidence type="ECO:0000256" key="2">
    <source>
        <dbReference type="ARBA" id="ARBA00023128"/>
    </source>
</evidence>
<dbReference type="EMBL" id="JARAKH010000012">
    <property type="protein sequence ID" value="KAK8398300.1"/>
    <property type="molecule type" value="Genomic_DNA"/>
</dbReference>
<dbReference type="InterPro" id="IPR010622">
    <property type="entry name" value="FAST_Leu-rich"/>
</dbReference>
<dbReference type="GO" id="GO:0005759">
    <property type="term" value="C:mitochondrial matrix"/>
    <property type="evidence" value="ECO:0007669"/>
    <property type="project" value="TreeGrafter"/>
</dbReference>
<sequence length="1017" mass="117227">MRFSIAVNAMWVAGYGSRLAAATCIGTQHVAWVLHHQSGSYCLPHIGSTSSSWLSDKKVTSFSRSAFTSFTNKIHKRHYAIGTDGDSDDDIMSDSEFENSVFFRRKMLEKDQLDSLRVNLYPGSNDDVIKKINEANSVQEVFDQIERCGDYPTAEHLSQAIVTLWDLQKVYGRYGYDCFMITKNEINQFLEKILNHPMFEKLSVCLEAVCEDLNNSSLSSMLLYLSKLGVSNHSPVMQKLTLVCMDRMDGFNLTALSRLSVYLRDQGVKAFFLQSKLLPLIASKLDDCLDADEFHMVSICFNSTKRLITRPLLKKYLVLVQKKLNEGFFEICDPRITLKVIKLLDYPEFSSRHKLLQPLMLCLGKNFHSLSVVQVMDLSNYFHSSREPLDVFHKICQYSINMISEAKISGGRPDILCLAPFTSLKMRNYFERLIVEQLEEKDFHEYIMVIFKALRYFKTSNPKLCDAFWIKSMKSVEEELKSIPHHFLGMKEMTRRKVYQRYMYFNNNLGGTYRNFALERTMSTLLMKDLETCCGFLPNKVASMAAFIIGYSSREGIPESVYEKVILCGPQFSIYDTMSISRGMQISLALNRKNLQRKLMQQITTICRMLDARTEEFLKDGLEYPGEGMNKLSRTMAQNLGLTPSGPIAFVSCSVERAAHTSVSFMMAKSLTEIINLTRGYLNRRGSPRTFTFDRIISAFSPHLDELNSRYIKEICLCLTTTLYLAPEILEAVSEYILKNKKYILTDTMEVVLTCFYCIGYTPKNVEQLLTICTNSFLQENHHMRGLSILQMCLAMNMYGYLPTEIIRSVFNLKFMDQLDEEIENCYSKATYPLRVRHMLMELNRAVCLDHPEENIPWFHEKYCEDFLETVPVPTSVFHSEVHQALAQLVGGPEVVRANVHTPYYYLLDFEFVLDGSSNPVPVKEYAPSTPRNSKSQKKIAVENKHGHRRVAVILRRENHYCTNSRQLLGRHQVECRHLELMGYTVVEVPHFIWYSMAHATQEDKMQYLKDQIFPAR</sequence>
<keyword evidence="2" id="KW-0496">Mitochondrion</keyword>
<dbReference type="SMART" id="SM00952">
    <property type="entry name" value="RAP"/>
    <property type="match status" value="1"/>
</dbReference>
<evidence type="ECO:0000313" key="5">
    <source>
        <dbReference type="Proteomes" id="UP001487740"/>
    </source>
</evidence>
<accession>A0AAW0UF78</accession>
<dbReference type="Proteomes" id="UP001487740">
    <property type="component" value="Unassembled WGS sequence"/>
</dbReference>